<dbReference type="GO" id="GO:1990351">
    <property type="term" value="C:transporter complex"/>
    <property type="evidence" value="ECO:0007669"/>
    <property type="project" value="TreeGrafter"/>
</dbReference>
<reference evidence="3 4" key="1">
    <citation type="submission" date="2019-08" db="EMBL/GenBank/DDBJ databases">
        <authorList>
            <person name="Seo M.-J."/>
        </authorList>
    </citation>
    <scope>NUCLEOTIDE SEQUENCE [LARGE SCALE GENOMIC DNA]</scope>
    <source>
        <strain evidence="3 4">KIGAM108</strain>
    </source>
</reference>
<comment type="caution">
    <text evidence="3">The sequence shown here is derived from an EMBL/GenBank/DDBJ whole genome shotgun (WGS) entry which is preliminary data.</text>
</comment>
<dbReference type="Pfam" id="PF19838">
    <property type="entry name" value="LptD_2"/>
    <property type="match status" value="1"/>
</dbReference>
<accession>A0A5D6UUG3</accession>
<dbReference type="Proteomes" id="UP000322791">
    <property type="component" value="Unassembled WGS sequence"/>
</dbReference>
<dbReference type="EMBL" id="VTHL01000021">
    <property type="protein sequence ID" value="TYZ06740.1"/>
    <property type="molecule type" value="Genomic_DNA"/>
</dbReference>
<evidence type="ECO:0000313" key="3">
    <source>
        <dbReference type="EMBL" id="TYZ06740.1"/>
    </source>
</evidence>
<dbReference type="Gene3D" id="2.60.450.10">
    <property type="entry name" value="Lipopolysaccharide (LPS) transport protein A like domain"/>
    <property type="match status" value="1"/>
</dbReference>
<dbReference type="PANTHER" id="PTHR30189">
    <property type="entry name" value="LPS-ASSEMBLY PROTEIN"/>
    <property type="match status" value="1"/>
</dbReference>
<evidence type="ECO:0000256" key="1">
    <source>
        <dbReference type="SAM" id="MobiDB-lite"/>
    </source>
</evidence>
<dbReference type="GO" id="GO:0009279">
    <property type="term" value="C:cell outer membrane"/>
    <property type="evidence" value="ECO:0007669"/>
    <property type="project" value="TreeGrafter"/>
</dbReference>
<gene>
    <name evidence="3" type="ORF">FY528_16900</name>
</gene>
<dbReference type="PANTHER" id="PTHR30189:SF1">
    <property type="entry name" value="LPS-ASSEMBLY PROTEIN LPTD"/>
    <property type="match status" value="1"/>
</dbReference>
<evidence type="ECO:0000313" key="4">
    <source>
        <dbReference type="Proteomes" id="UP000322791"/>
    </source>
</evidence>
<protein>
    <submittedName>
        <fullName evidence="3">LPS-assembly protein LptD</fullName>
    </submittedName>
</protein>
<feature type="compositionally biased region" description="Polar residues" evidence="1">
    <location>
        <begin position="737"/>
        <end position="748"/>
    </location>
</feature>
<feature type="region of interest" description="Disordered" evidence="1">
    <location>
        <begin position="729"/>
        <end position="753"/>
    </location>
</feature>
<organism evidence="3 4">
    <name type="scientific">Hymenobacter lutimineralis</name>
    <dbReference type="NCBI Taxonomy" id="2606448"/>
    <lineage>
        <taxon>Bacteria</taxon>
        <taxon>Pseudomonadati</taxon>
        <taxon>Bacteroidota</taxon>
        <taxon>Cytophagia</taxon>
        <taxon>Cytophagales</taxon>
        <taxon>Hymenobacteraceae</taxon>
        <taxon>Hymenobacter</taxon>
    </lineage>
</organism>
<name>A0A5D6UUG3_9BACT</name>
<dbReference type="InterPro" id="IPR045659">
    <property type="entry name" value="LptD_2"/>
</dbReference>
<evidence type="ECO:0000259" key="2">
    <source>
        <dbReference type="Pfam" id="PF19838"/>
    </source>
</evidence>
<sequence>MPRLAVDTTRTGTGDSLRVAAAPQGDIKTTITYSATDSIRFDVASRVAYLYDKAKINYDDLSLNAARIAIDYNKNILTAEGAPDTTGRVRDKPVFKNGGETYQAGRIAYNFKTRKGKIAEAVTQQGEGYIHAETIKRQATGEIYGRNGVYTTCNLEHPHFFINANKMKVIPGEQVVSGPFNLVIGDIPTPLGFLFGYFPTPSNKKRASGLIIPSFGQTNDRGFFLRNGGYYWAASEYVGVRLTGEIYSGAGSDFGGWGTQADIQYRKRYRYSGSMNLAFNQRPANEILPDEDVTVDQPYIKPKSPRTFWVNWSHAPQARPGGGQFSASVNLGSQDYNRLNAFDTERYLTSSFQSNVSYSKQIRNSPINYSVNLAQSQNTGTGEMNLTLPDFTVGVARQYPYEWLGLPQGGKLSTIYEQIAIGYTLNGQNRLSNVQPARQLNGLPLIGGTSEARRIPISLDNLGDLLRNTQSGLQNVFNISLGSYTLLKHLSFTPNVSYSSSMYNKRLDYRYVEAAQAVRIDTLRGFNYAHTYQGSASLSTNFYGLLPIKGKRVEAIRHKVNPSLSYSYSPDFSRSTWLYETVPLPNLTDASGRLVGEQVFSLYNNFPYAPSGGRRASLLSFSLNNQVEMKVRSKTDTTGTTPFEKVSLIDNLSLNGSYNLAAETLQLSPISASFNTQIARKLNFLMSASFNAYQRDSTGRLINEYLLKQSKPRLARLESGNLSMTYQFNPQRKPGAKNTQVAPTNNPALGTPDPVNPYEDYVDFSIPWTLNASFAAAYSNQAPALPRAGQTRPSSFTSVALNLNGEIKITDKLRVGYSSGYDFRNQKITYTSLDFYRDLHCWAISGNWIPFGPRQGYNFTIAAKSALLQDLKLTRNRSFYNR</sequence>
<keyword evidence="4" id="KW-1185">Reference proteome</keyword>
<feature type="domain" description="LPS-assembly protein LptD central" evidence="2">
    <location>
        <begin position="175"/>
        <end position="693"/>
    </location>
</feature>
<dbReference type="AlphaFoldDB" id="A0A5D6UUG3"/>
<dbReference type="InterPro" id="IPR050218">
    <property type="entry name" value="LptD"/>
</dbReference>
<proteinExistence type="predicted"/>